<evidence type="ECO:0000256" key="1">
    <source>
        <dbReference type="ARBA" id="ARBA00009277"/>
    </source>
</evidence>
<keyword evidence="2" id="KW-0815">Transposition</keyword>
<evidence type="ECO:0000256" key="4">
    <source>
        <dbReference type="ARBA" id="ARBA00023172"/>
    </source>
</evidence>
<evidence type="ECO:0000313" key="6">
    <source>
        <dbReference type="EMBL" id="GAA2445243.1"/>
    </source>
</evidence>
<reference evidence="6 7" key="1">
    <citation type="journal article" date="2019" name="Int. J. Syst. Evol. Microbiol.">
        <title>The Global Catalogue of Microorganisms (GCM) 10K type strain sequencing project: providing services to taxonomists for standard genome sequencing and annotation.</title>
        <authorList>
            <consortium name="The Broad Institute Genomics Platform"/>
            <consortium name="The Broad Institute Genome Sequencing Center for Infectious Disease"/>
            <person name="Wu L."/>
            <person name="Ma J."/>
        </authorList>
    </citation>
    <scope>NUCLEOTIDE SEQUENCE [LARGE SCALE GENOMIC DNA]</scope>
    <source>
        <strain evidence="6 7">JCM 6305</strain>
    </source>
</reference>
<dbReference type="InterPro" id="IPR009057">
    <property type="entry name" value="Homeodomain-like_sf"/>
</dbReference>
<evidence type="ECO:0000313" key="7">
    <source>
        <dbReference type="Proteomes" id="UP001501638"/>
    </source>
</evidence>
<organism evidence="6 7">
    <name type="scientific">Streptomyces macrosporus</name>
    <dbReference type="NCBI Taxonomy" id="44032"/>
    <lineage>
        <taxon>Bacteria</taxon>
        <taxon>Bacillati</taxon>
        <taxon>Actinomycetota</taxon>
        <taxon>Actinomycetes</taxon>
        <taxon>Kitasatosporales</taxon>
        <taxon>Streptomycetaceae</taxon>
        <taxon>Streptomyces</taxon>
    </lineage>
</organism>
<sequence length="216" mass="23967">MPQMSKVELYAAIRRGHRAGMTMRELERKYNVGWRTVRKALNNAWPEPRKPLPPRPSALDPYKAVIDGILRADLDAPRKQRHTVTRIFHRLVEEHGANVSYPMVRRYVADRKPQIAVEAGKAPIEAFVPQTHPPGMEAEVDFGDVAVRLAGELVTCYLFSFRLSYSGKAASTGSSPPPARKPSSRATCTRCGCWAVSRGAGSVTTTSRPPSLRCWG</sequence>
<dbReference type="SUPFAM" id="SSF46689">
    <property type="entry name" value="Homeodomain-like"/>
    <property type="match status" value="1"/>
</dbReference>
<proteinExistence type="inferred from homology"/>
<evidence type="ECO:0000256" key="2">
    <source>
        <dbReference type="ARBA" id="ARBA00022578"/>
    </source>
</evidence>
<dbReference type="PROSITE" id="PS50531">
    <property type="entry name" value="HTH_IS21"/>
    <property type="match status" value="1"/>
</dbReference>
<accession>A0ABN3K0K8</accession>
<dbReference type="EMBL" id="BAAASZ010000022">
    <property type="protein sequence ID" value="GAA2445243.1"/>
    <property type="molecule type" value="Genomic_DNA"/>
</dbReference>
<name>A0ABN3K0K8_9ACTN</name>
<comment type="caution">
    <text evidence="6">The sequence shown here is derived from an EMBL/GenBank/DDBJ whole genome shotgun (WGS) entry which is preliminary data.</text>
</comment>
<dbReference type="Proteomes" id="UP001501638">
    <property type="component" value="Unassembled WGS sequence"/>
</dbReference>
<keyword evidence="3" id="KW-0238">DNA-binding</keyword>
<evidence type="ECO:0000256" key="3">
    <source>
        <dbReference type="ARBA" id="ARBA00023125"/>
    </source>
</evidence>
<feature type="domain" description="HTH IS21-type" evidence="5">
    <location>
        <begin position="8"/>
        <end position="70"/>
    </location>
</feature>
<protein>
    <recommendedName>
        <fullName evidence="5">HTH IS21-type domain-containing protein</fullName>
    </recommendedName>
</protein>
<keyword evidence="7" id="KW-1185">Reference proteome</keyword>
<evidence type="ECO:0000259" key="5">
    <source>
        <dbReference type="PROSITE" id="PS50531"/>
    </source>
</evidence>
<keyword evidence="4" id="KW-0233">DNA recombination</keyword>
<comment type="similarity">
    <text evidence="1">Belongs to the transposase IS21/IS408/IS1162 family.</text>
</comment>
<dbReference type="InterPro" id="IPR017894">
    <property type="entry name" value="HTH_IS21_transposase_type"/>
</dbReference>
<gene>
    <name evidence="6" type="ORF">GCM10010405_30850</name>
</gene>
<dbReference type="PANTHER" id="PTHR35004">
    <property type="entry name" value="TRANSPOSASE RV3428C-RELATED"/>
    <property type="match status" value="1"/>
</dbReference>